<keyword evidence="2 4" id="KW-0808">Transferase</keyword>
<sequence>MSTSDPATGARRSLVSARGVHVVMGRIPARDDIDHDLVDAAHLLGADAAALGSVDESRLPSFLTARRWVRDIVTGRLGRAWRGFEATPRGVKPRLAGSTLDVSIAHAGDRLVVGVVEHGRIGVDIELVAPVFDQPSLARRLCTPAERRHADGLESTGRRAWLTQLWAVKESYAKAVGEGLALDFRELAVAHLRNNHTVRGVLTPASGVTHARIAVSWVDAAPSRSRSSVRAIV</sequence>
<evidence type="ECO:0000256" key="2">
    <source>
        <dbReference type="ARBA" id="ARBA00022679"/>
    </source>
</evidence>
<evidence type="ECO:0000259" key="3">
    <source>
        <dbReference type="Pfam" id="PF01648"/>
    </source>
</evidence>
<proteinExistence type="inferred from homology"/>
<dbReference type="GO" id="GO:0008897">
    <property type="term" value="F:holo-[acyl-carrier-protein] synthase activity"/>
    <property type="evidence" value="ECO:0007669"/>
    <property type="project" value="InterPro"/>
</dbReference>
<evidence type="ECO:0000256" key="1">
    <source>
        <dbReference type="ARBA" id="ARBA00010990"/>
    </source>
</evidence>
<name>A0AAU6SF91_9MICO</name>
<dbReference type="Gene3D" id="3.90.470.20">
    <property type="entry name" value="4'-phosphopantetheinyl transferase domain"/>
    <property type="match status" value="1"/>
</dbReference>
<dbReference type="GO" id="GO:0000287">
    <property type="term" value="F:magnesium ion binding"/>
    <property type="evidence" value="ECO:0007669"/>
    <property type="project" value="InterPro"/>
</dbReference>
<evidence type="ECO:0000313" key="4">
    <source>
        <dbReference type="EMBL" id="WZO35565.1"/>
    </source>
</evidence>
<dbReference type="PANTHER" id="PTHR12215:SF10">
    <property type="entry name" value="L-AMINOADIPATE-SEMIALDEHYDE DEHYDROGENASE-PHOSPHOPANTETHEINYL TRANSFERASE"/>
    <property type="match status" value="1"/>
</dbReference>
<dbReference type="Pfam" id="PF01648">
    <property type="entry name" value="ACPS"/>
    <property type="match status" value="1"/>
</dbReference>
<dbReference type="InterPro" id="IPR037143">
    <property type="entry name" value="4-PPantetheinyl_Trfase_dom_sf"/>
</dbReference>
<protein>
    <submittedName>
        <fullName evidence="4">4'-phosphopantetheinyl transferase superfamily protein</fullName>
    </submittedName>
</protein>
<organism evidence="4">
    <name type="scientific">Microbacterium sp. LWS13-1.2</name>
    <dbReference type="NCBI Taxonomy" id="3135264"/>
    <lineage>
        <taxon>Bacteria</taxon>
        <taxon>Bacillati</taxon>
        <taxon>Actinomycetota</taxon>
        <taxon>Actinomycetes</taxon>
        <taxon>Micrococcales</taxon>
        <taxon>Microbacteriaceae</taxon>
        <taxon>Microbacterium</taxon>
    </lineage>
</organism>
<dbReference type="GO" id="GO:0019878">
    <property type="term" value="P:lysine biosynthetic process via aminoadipic acid"/>
    <property type="evidence" value="ECO:0007669"/>
    <property type="project" value="TreeGrafter"/>
</dbReference>
<feature type="domain" description="4'-phosphopantetheinyl transferase" evidence="3">
    <location>
        <begin position="120"/>
        <end position="196"/>
    </location>
</feature>
<gene>
    <name evidence="4" type="ORF">MRBLWS13_003269</name>
</gene>
<dbReference type="GO" id="GO:0005829">
    <property type="term" value="C:cytosol"/>
    <property type="evidence" value="ECO:0007669"/>
    <property type="project" value="TreeGrafter"/>
</dbReference>
<dbReference type="RefSeq" id="WP_349426385.1">
    <property type="nucleotide sequence ID" value="NZ_CP151632.1"/>
</dbReference>
<dbReference type="EMBL" id="CP151632">
    <property type="protein sequence ID" value="WZO35565.1"/>
    <property type="molecule type" value="Genomic_DNA"/>
</dbReference>
<dbReference type="AlphaFoldDB" id="A0AAU6SF91"/>
<dbReference type="PANTHER" id="PTHR12215">
    <property type="entry name" value="PHOSPHOPANTETHEINE TRANSFERASE"/>
    <property type="match status" value="1"/>
</dbReference>
<accession>A0AAU6SF91</accession>
<reference evidence="4" key="1">
    <citation type="submission" date="2024-04" db="EMBL/GenBank/DDBJ databases">
        <authorList>
            <person name="Roder T."/>
            <person name="Oberhansli S."/>
            <person name="Kreuzer M."/>
        </authorList>
    </citation>
    <scope>NUCLEOTIDE SEQUENCE</scope>
    <source>
        <strain evidence="4">LWS13-1.2</strain>
    </source>
</reference>
<dbReference type="InterPro" id="IPR008278">
    <property type="entry name" value="4-PPantetheinyl_Trfase_dom"/>
</dbReference>
<dbReference type="InterPro" id="IPR050559">
    <property type="entry name" value="P-Pant_transferase_sf"/>
</dbReference>
<dbReference type="SUPFAM" id="SSF56214">
    <property type="entry name" value="4'-phosphopantetheinyl transferase"/>
    <property type="match status" value="1"/>
</dbReference>
<comment type="similarity">
    <text evidence="1">Belongs to the P-Pant transferase superfamily. Gsp/Sfp/HetI/AcpT family.</text>
</comment>